<accession>A0ABV6E4I7</accession>
<evidence type="ECO:0000313" key="7">
    <source>
        <dbReference type="Proteomes" id="UP001589698"/>
    </source>
</evidence>
<dbReference type="Gene3D" id="3.30.450.40">
    <property type="match status" value="1"/>
</dbReference>
<dbReference type="InterPro" id="IPR002078">
    <property type="entry name" value="Sigma_54_int"/>
</dbReference>
<dbReference type="Gene3D" id="1.10.10.60">
    <property type="entry name" value="Homeodomain-like"/>
    <property type="match status" value="1"/>
</dbReference>
<keyword evidence="2" id="KW-0067">ATP-binding</keyword>
<dbReference type="SUPFAM" id="SSF46689">
    <property type="entry name" value="Homeodomain-like"/>
    <property type="match status" value="1"/>
</dbReference>
<dbReference type="InterPro" id="IPR058031">
    <property type="entry name" value="AAA_lid_NorR"/>
</dbReference>
<evidence type="ECO:0000256" key="1">
    <source>
        <dbReference type="ARBA" id="ARBA00022741"/>
    </source>
</evidence>
<dbReference type="InterPro" id="IPR027417">
    <property type="entry name" value="P-loop_NTPase"/>
</dbReference>
<feature type="domain" description="Sigma-54 factor interaction" evidence="5">
    <location>
        <begin position="354"/>
        <end position="413"/>
    </location>
</feature>
<evidence type="ECO:0000259" key="5">
    <source>
        <dbReference type="PROSITE" id="PS50045"/>
    </source>
</evidence>
<evidence type="ECO:0000313" key="6">
    <source>
        <dbReference type="EMBL" id="MFC0223888.1"/>
    </source>
</evidence>
<dbReference type="RefSeq" id="WP_378519684.1">
    <property type="nucleotide sequence ID" value="NZ_CBCSDI010000085.1"/>
</dbReference>
<dbReference type="SUPFAM" id="SSF52540">
    <property type="entry name" value="P-loop containing nucleoside triphosphate hydrolases"/>
    <property type="match status" value="1"/>
</dbReference>
<keyword evidence="4" id="KW-0804">Transcription</keyword>
<keyword evidence="7" id="KW-1185">Reference proteome</keyword>
<evidence type="ECO:0000256" key="3">
    <source>
        <dbReference type="ARBA" id="ARBA00023015"/>
    </source>
</evidence>
<dbReference type="Gene3D" id="1.10.8.60">
    <property type="match status" value="1"/>
</dbReference>
<name>A0ABV6E4I7_9ACTN</name>
<protein>
    <submittedName>
        <fullName evidence="6">Helix-turn-helix domain-containing protein</fullName>
    </submittedName>
</protein>
<dbReference type="InterPro" id="IPR009057">
    <property type="entry name" value="Homeodomain-like_sf"/>
</dbReference>
<sequence length="487" mass="51510">MSEAHLPQRAQLRLQASWQRSQDYGVSVEEVDPLFAGTFDDESLFFECGREALAGLLVSLPGEPVSLMLTDPDGLVLSRVSGDPSLLRALDAVHLAPGFAYAERTVGTNGLGLALADRSPTLVRSAEHYALSLRGYTCAAVPVLDPATGRVEGCINLTTWSEQGGELLLALAQSAASTTSALMVARSSGGRSRPPARGHVFRVEAPRLEPGSGTVDALSPPWQDALAEAAGAARLGRGVVAVGETGAGRSTLLAQALRRVHPRGRVLAASPPAPQDSEAWLGLWTPELGKPDTAVLLRDADQLPTWVAEHVRDLVLRARVRAAATGAGSPTFALTSAGLDTLPAALVGLADAVVVVPPLRDRADDVMPLARHAARRARGREVAFTPSAENALRSCGWPGNVGQLIEEATRVATRTDVVDVRHLSADVLSGSTRRLSRIEAFERDEIVRVLARGGVSVQEAAAELGMSRATVYRKLAQYDIHLPRAGR</sequence>
<gene>
    <name evidence="6" type="ORF">ACFFJG_15480</name>
</gene>
<dbReference type="InterPro" id="IPR029016">
    <property type="entry name" value="GAF-like_dom_sf"/>
</dbReference>
<dbReference type="PROSITE" id="PS50045">
    <property type="entry name" value="SIGMA54_INTERACT_4"/>
    <property type="match status" value="1"/>
</dbReference>
<dbReference type="Proteomes" id="UP001589698">
    <property type="component" value="Unassembled WGS sequence"/>
</dbReference>
<dbReference type="Pfam" id="PF02954">
    <property type="entry name" value="HTH_8"/>
    <property type="match status" value="1"/>
</dbReference>
<keyword evidence="1" id="KW-0547">Nucleotide-binding</keyword>
<reference evidence="6 7" key="1">
    <citation type="submission" date="2024-09" db="EMBL/GenBank/DDBJ databases">
        <authorList>
            <person name="Sun Q."/>
            <person name="Mori K."/>
        </authorList>
    </citation>
    <scope>NUCLEOTIDE SEQUENCE [LARGE SCALE GENOMIC DNA]</scope>
    <source>
        <strain evidence="6 7">CCM 8654</strain>
    </source>
</reference>
<dbReference type="EMBL" id="JBHLXH010000002">
    <property type="protein sequence ID" value="MFC0223888.1"/>
    <property type="molecule type" value="Genomic_DNA"/>
</dbReference>
<dbReference type="PANTHER" id="PTHR32071">
    <property type="entry name" value="TRANSCRIPTIONAL REGULATORY PROTEIN"/>
    <property type="match status" value="1"/>
</dbReference>
<dbReference type="InterPro" id="IPR002197">
    <property type="entry name" value="HTH_Fis"/>
</dbReference>
<comment type="caution">
    <text evidence="6">The sequence shown here is derived from an EMBL/GenBank/DDBJ whole genome shotgun (WGS) entry which is preliminary data.</text>
</comment>
<evidence type="ECO:0000256" key="2">
    <source>
        <dbReference type="ARBA" id="ARBA00022840"/>
    </source>
</evidence>
<proteinExistence type="predicted"/>
<keyword evidence="3" id="KW-0805">Transcription regulation</keyword>
<dbReference type="Pfam" id="PF25601">
    <property type="entry name" value="AAA_lid_14"/>
    <property type="match status" value="1"/>
</dbReference>
<evidence type="ECO:0000256" key="4">
    <source>
        <dbReference type="ARBA" id="ARBA00023163"/>
    </source>
</evidence>
<organism evidence="6 7">
    <name type="scientific">Nocardioides zeicaulis</name>
    <dbReference type="NCBI Taxonomy" id="1776857"/>
    <lineage>
        <taxon>Bacteria</taxon>
        <taxon>Bacillati</taxon>
        <taxon>Actinomycetota</taxon>
        <taxon>Actinomycetes</taxon>
        <taxon>Propionibacteriales</taxon>
        <taxon>Nocardioidaceae</taxon>
        <taxon>Nocardioides</taxon>
    </lineage>
</organism>